<dbReference type="PANTHER" id="PTHR12381:SF56">
    <property type="entry name" value="B30.2_SPRY DOMAIN-CONTAINING PROTEIN-RELATED"/>
    <property type="match status" value="1"/>
</dbReference>
<dbReference type="GO" id="GO:0003723">
    <property type="term" value="F:RNA binding"/>
    <property type="evidence" value="ECO:0007669"/>
    <property type="project" value="TreeGrafter"/>
</dbReference>
<gene>
    <name evidence="2" type="ORF">PGLA2088_LOCUS46719</name>
</gene>
<accession>A0A813LU91</accession>
<feature type="compositionally biased region" description="Basic and acidic residues" evidence="1">
    <location>
        <begin position="916"/>
        <end position="938"/>
    </location>
</feature>
<reference evidence="2" key="1">
    <citation type="submission" date="2021-02" db="EMBL/GenBank/DDBJ databases">
        <authorList>
            <person name="Dougan E. K."/>
            <person name="Rhodes N."/>
            <person name="Thang M."/>
            <person name="Chan C."/>
        </authorList>
    </citation>
    <scope>NUCLEOTIDE SEQUENCE</scope>
</reference>
<dbReference type="GO" id="GO:0005634">
    <property type="term" value="C:nucleus"/>
    <property type="evidence" value="ECO:0007669"/>
    <property type="project" value="TreeGrafter"/>
</dbReference>
<evidence type="ECO:0000313" key="2">
    <source>
        <dbReference type="EMBL" id="CAE8733175.1"/>
    </source>
</evidence>
<feature type="compositionally biased region" description="Gly residues" evidence="1">
    <location>
        <begin position="957"/>
        <end position="980"/>
    </location>
</feature>
<organism evidence="2 3">
    <name type="scientific">Polarella glacialis</name>
    <name type="common">Dinoflagellate</name>
    <dbReference type="NCBI Taxonomy" id="89957"/>
    <lineage>
        <taxon>Eukaryota</taxon>
        <taxon>Sar</taxon>
        <taxon>Alveolata</taxon>
        <taxon>Dinophyceae</taxon>
        <taxon>Suessiales</taxon>
        <taxon>Suessiaceae</taxon>
        <taxon>Polarella</taxon>
    </lineage>
</organism>
<proteinExistence type="predicted"/>
<feature type="compositionally biased region" description="Basic and acidic residues" evidence="1">
    <location>
        <begin position="59"/>
        <end position="92"/>
    </location>
</feature>
<feature type="compositionally biased region" description="Polar residues" evidence="1">
    <location>
        <begin position="987"/>
        <end position="1002"/>
    </location>
</feature>
<dbReference type="AlphaFoldDB" id="A0A813LU91"/>
<dbReference type="SUPFAM" id="SSF49899">
    <property type="entry name" value="Concanavalin A-like lectins/glucanases"/>
    <property type="match status" value="1"/>
</dbReference>
<comment type="caution">
    <text evidence="2">The sequence shown here is derived from an EMBL/GenBank/DDBJ whole genome shotgun (WGS) entry which is preliminary data.</text>
</comment>
<dbReference type="GO" id="GO:0000380">
    <property type="term" value="P:alternative mRNA splicing, via spliceosome"/>
    <property type="evidence" value="ECO:0007669"/>
    <property type="project" value="TreeGrafter"/>
</dbReference>
<feature type="compositionally biased region" description="Basic and acidic residues" evidence="1">
    <location>
        <begin position="557"/>
        <end position="592"/>
    </location>
</feature>
<feature type="region of interest" description="Disordered" evidence="1">
    <location>
        <begin position="544"/>
        <end position="592"/>
    </location>
</feature>
<dbReference type="PANTHER" id="PTHR12381">
    <property type="entry name" value="HETEROGENEOUS NUCLEAR RIBONUCLEOPROTEIN U FAMILY MEMBER"/>
    <property type="match status" value="1"/>
</dbReference>
<dbReference type="Proteomes" id="UP000626109">
    <property type="component" value="Unassembled WGS sequence"/>
</dbReference>
<dbReference type="InterPro" id="IPR043136">
    <property type="entry name" value="B30.2/SPRY_sf"/>
</dbReference>
<dbReference type="InterPro" id="IPR013320">
    <property type="entry name" value="ConA-like_dom_sf"/>
</dbReference>
<sequence>MPPKKKAAKAEAKGKAKAKAKAEAEAEAKVVAPEEEVEEAKAEDVEMKEEAEEAQVGEEATKEDTKDEAKEEAEDIPKEEKEEEKVKEVKEELEMDAPEDSRARVDSKEVGLDMSGATPNVMPAADGRTSRLNGCADGALPLVSQARNVILAKTQLCRTMSKRSIIAQLTVATQPSRAVVCNVLVSGSFGSSSRRLLMALNDGGLQYLMAGVRSNVGLKAGRYMFEVKIVEFLDPYEGAQQSGGSRAPRQLLRVGYSVKPEGPLLENTKEGQVFVDNLGLMSIPGSKVKVASRLGRNEVLGVLLNLDEKGANANTISFFKDGQRLCPPQALPANMLGQALFPTISYKNVTVHVNFGSKPRSPLPFVCRMLQDASAEDVEMTVAEEPKDGKQEVVFPIGVPDQGIFDFVDQYLAENPRHTELSERKALEWACRSGLYRPKGWSFRNSQDKPGMAFGIPLLDDGSVHTVLQAAAPALRRDLVVMELGNNLLAAERKQALRRFPSTDYKRVALVAMGEPSASYKAKVQQLVLADKVAAAKREKTMKLEEAARKKSTNRWQGKEEGDDAKKAVAEEDEKKAEGDGAQDEEMKAAEEKQEEEEVIAELSEEEKAQWFRKLSAPDLSPSILAKTFADFSIPGADEGFDEIRFVWQEAGACDKLLKDWVLEHKKTQRIEDLEPSSWFKDKLAEWHKQLQEWKKKGAEAREVAKKQTQTKRSDEAEKKEETEKKETDGGDDNAEGEGGGKAKDDAEILDEDLDVFEVADVCDIGGGRPLFLNFVYEDWTLLFLRYELHLLIHAFRHDVADPDRLSFHESHLEFYFNKYYKKRWHLDHFGVKTNDELIDLIKDSVSIDKDSRFLKTLLPEEEPLDKFVRFAEEHRRDRQRCIDAGDETAVLRFSRPAPPPRPPQGQGQSQGQGHDGYRGGAKGDKGGSKGGGKRDVGVSRAGPPQPPPHGGDRRGVGSGGAAAGGGVQYQRAGGGGGKATGRDEWQGNNRDTSQRNTSAQQSRGYGSSSGGSGSRGGYGFAPTCQRRK</sequence>
<feature type="compositionally biased region" description="Acidic residues" evidence="1">
    <location>
        <begin position="46"/>
        <end position="56"/>
    </location>
</feature>
<evidence type="ECO:0000256" key="1">
    <source>
        <dbReference type="SAM" id="MobiDB-lite"/>
    </source>
</evidence>
<feature type="compositionally biased region" description="Gly residues" evidence="1">
    <location>
        <begin position="1008"/>
        <end position="1020"/>
    </location>
</feature>
<feature type="compositionally biased region" description="Basic and acidic residues" evidence="1">
    <location>
        <begin position="8"/>
        <end position="28"/>
    </location>
</feature>
<dbReference type="EMBL" id="CAJNNW010036292">
    <property type="protein sequence ID" value="CAE8733175.1"/>
    <property type="molecule type" value="Genomic_DNA"/>
</dbReference>
<name>A0A813LU91_POLGL</name>
<evidence type="ECO:0000313" key="3">
    <source>
        <dbReference type="Proteomes" id="UP000626109"/>
    </source>
</evidence>
<dbReference type="Gene3D" id="2.60.120.920">
    <property type="match status" value="1"/>
</dbReference>
<feature type="compositionally biased region" description="Basic and acidic residues" evidence="1">
    <location>
        <begin position="698"/>
        <end position="729"/>
    </location>
</feature>
<feature type="region of interest" description="Disordered" evidence="1">
    <location>
        <begin position="1"/>
        <end position="107"/>
    </location>
</feature>
<feature type="region of interest" description="Disordered" evidence="1">
    <location>
        <begin position="698"/>
        <end position="744"/>
    </location>
</feature>
<protein>
    <submittedName>
        <fullName evidence="2">Uncharacterized protein</fullName>
    </submittedName>
</protein>
<feature type="region of interest" description="Disordered" evidence="1">
    <location>
        <begin position="893"/>
        <end position="1029"/>
    </location>
</feature>